<proteinExistence type="predicted"/>
<keyword evidence="2" id="KW-1185">Reference proteome</keyword>
<dbReference type="Proteomes" id="UP000324222">
    <property type="component" value="Unassembled WGS sequence"/>
</dbReference>
<dbReference type="EMBL" id="VSRR010046285">
    <property type="protein sequence ID" value="MPC77619.1"/>
    <property type="molecule type" value="Genomic_DNA"/>
</dbReference>
<dbReference type="AlphaFoldDB" id="A0A5B7I6V2"/>
<comment type="caution">
    <text evidence="1">The sequence shown here is derived from an EMBL/GenBank/DDBJ whole genome shotgun (WGS) entry which is preliminary data.</text>
</comment>
<evidence type="ECO:0000313" key="1">
    <source>
        <dbReference type="EMBL" id="MPC77619.1"/>
    </source>
</evidence>
<name>A0A5B7I6V2_PORTR</name>
<sequence>MGISLTGTMKGADLLIGYVDYMGKPHVLVSTQYATPAPTPIKRTRN</sequence>
<accession>A0A5B7I6V2</accession>
<evidence type="ECO:0000313" key="2">
    <source>
        <dbReference type="Proteomes" id="UP000324222"/>
    </source>
</evidence>
<protein>
    <submittedName>
        <fullName evidence="1">Uncharacterized protein</fullName>
    </submittedName>
</protein>
<reference evidence="1 2" key="1">
    <citation type="submission" date="2019-05" db="EMBL/GenBank/DDBJ databases">
        <title>Another draft genome of Portunus trituberculatus and its Hox gene families provides insights of decapod evolution.</title>
        <authorList>
            <person name="Jeong J.-H."/>
            <person name="Song I."/>
            <person name="Kim S."/>
            <person name="Choi T."/>
            <person name="Kim D."/>
            <person name="Ryu S."/>
            <person name="Kim W."/>
        </authorList>
    </citation>
    <scope>NUCLEOTIDE SEQUENCE [LARGE SCALE GENOMIC DNA]</scope>
    <source>
        <tissue evidence="1">Muscle</tissue>
    </source>
</reference>
<organism evidence="1 2">
    <name type="scientific">Portunus trituberculatus</name>
    <name type="common">Swimming crab</name>
    <name type="synonym">Neptunus trituberculatus</name>
    <dbReference type="NCBI Taxonomy" id="210409"/>
    <lineage>
        <taxon>Eukaryota</taxon>
        <taxon>Metazoa</taxon>
        <taxon>Ecdysozoa</taxon>
        <taxon>Arthropoda</taxon>
        <taxon>Crustacea</taxon>
        <taxon>Multicrustacea</taxon>
        <taxon>Malacostraca</taxon>
        <taxon>Eumalacostraca</taxon>
        <taxon>Eucarida</taxon>
        <taxon>Decapoda</taxon>
        <taxon>Pleocyemata</taxon>
        <taxon>Brachyura</taxon>
        <taxon>Eubrachyura</taxon>
        <taxon>Portunoidea</taxon>
        <taxon>Portunidae</taxon>
        <taxon>Portuninae</taxon>
        <taxon>Portunus</taxon>
    </lineage>
</organism>
<dbReference type="SUPFAM" id="SSF49344">
    <property type="entry name" value="CBD9-like"/>
    <property type="match status" value="1"/>
</dbReference>
<gene>
    <name evidence="1" type="ORF">E2C01_072077</name>
</gene>